<reference evidence="1" key="1">
    <citation type="journal article" date="2019" name="bioRxiv">
        <title>The Genome of the Zebra Mussel, Dreissena polymorpha: A Resource for Invasive Species Research.</title>
        <authorList>
            <person name="McCartney M.A."/>
            <person name="Auch B."/>
            <person name="Kono T."/>
            <person name="Mallez S."/>
            <person name="Zhang Y."/>
            <person name="Obille A."/>
            <person name="Becker A."/>
            <person name="Abrahante J.E."/>
            <person name="Garbe J."/>
            <person name="Badalamenti J.P."/>
            <person name="Herman A."/>
            <person name="Mangelson H."/>
            <person name="Liachko I."/>
            <person name="Sullivan S."/>
            <person name="Sone E.D."/>
            <person name="Koren S."/>
            <person name="Silverstein K.A.T."/>
            <person name="Beckman K.B."/>
            <person name="Gohl D.M."/>
        </authorList>
    </citation>
    <scope>NUCLEOTIDE SEQUENCE</scope>
    <source>
        <strain evidence="1">Duluth1</strain>
        <tissue evidence="1">Whole animal</tissue>
    </source>
</reference>
<proteinExistence type="predicted"/>
<dbReference type="EMBL" id="JAIWYP010000007">
    <property type="protein sequence ID" value="KAH3798966.1"/>
    <property type="molecule type" value="Genomic_DNA"/>
</dbReference>
<gene>
    <name evidence="1" type="ORF">DPMN_152570</name>
</gene>
<sequence>MVGNGKDGMAVQRTRWAQQGLAIGKVPEVPGSSGSQTVQAQKVTEYQLRMDKSLAKKTICS</sequence>
<evidence type="ECO:0000313" key="1">
    <source>
        <dbReference type="EMBL" id="KAH3798966.1"/>
    </source>
</evidence>
<organism evidence="1 2">
    <name type="scientific">Dreissena polymorpha</name>
    <name type="common">Zebra mussel</name>
    <name type="synonym">Mytilus polymorpha</name>
    <dbReference type="NCBI Taxonomy" id="45954"/>
    <lineage>
        <taxon>Eukaryota</taxon>
        <taxon>Metazoa</taxon>
        <taxon>Spiralia</taxon>
        <taxon>Lophotrochozoa</taxon>
        <taxon>Mollusca</taxon>
        <taxon>Bivalvia</taxon>
        <taxon>Autobranchia</taxon>
        <taxon>Heteroconchia</taxon>
        <taxon>Euheterodonta</taxon>
        <taxon>Imparidentia</taxon>
        <taxon>Neoheterodontei</taxon>
        <taxon>Myida</taxon>
        <taxon>Dreissenoidea</taxon>
        <taxon>Dreissenidae</taxon>
        <taxon>Dreissena</taxon>
    </lineage>
</organism>
<protein>
    <submittedName>
        <fullName evidence="1">Uncharacterized protein</fullName>
    </submittedName>
</protein>
<keyword evidence="2" id="KW-1185">Reference proteome</keyword>
<comment type="caution">
    <text evidence="1">The sequence shown here is derived from an EMBL/GenBank/DDBJ whole genome shotgun (WGS) entry which is preliminary data.</text>
</comment>
<reference evidence="1" key="2">
    <citation type="submission" date="2020-11" db="EMBL/GenBank/DDBJ databases">
        <authorList>
            <person name="McCartney M.A."/>
            <person name="Auch B."/>
            <person name="Kono T."/>
            <person name="Mallez S."/>
            <person name="Becker A."/>
            <person name="Gohl D.M."/>
            <person name="Silverstein K.A.T."/>
            <person name="Koren S."/>
            <person name="Bechman K.B."/>
            <person name="Herman A."/>
            <person name="Abrahante J.E."/>
            <person name="Garbe J."/>
        </authorList>
    </citation>
    <scope>NUCLEOTIDE SEQUENCE</scope>
    <source>
        <strain evidence="1">Duluth1</strain>
        <tissue evidence="1">Whole animal</tissue>
    </source>
</reference>
<dbReference type="AlphaFoldDB" id="A0A9D4J3Z5"/>
<evidence type="ECO:0000313" key="2">
    <source>
        <dbReference type="Proteomes" id="UP000828390"/>
    </source>
</evidence>
<dbReference type="Proteomes" id="UP000828390">
    <property type="component" value="Unassembled WGS sequence"/>
</dbReference>
<name>A0A9D4J3Z5_DREPO</name>
<accession>A0A9D4J3Z5</accession>